<evidence type="ECO:0000256" key="5">
    <source>
        <dbReference type="SAM" id="Phobius"/>
    </source>
</evidence>
<dbReference type="EMBL" id="AAOH01000016">
    <property type="protein sequence ID" value="EAR26389.1"/>
    <property type="molecule type" value="Genomic_DNA"/>
</dbReference>
<dbReference type="CDD" id="cd11386">
    <property type="entry name" value="MCP_signal"/>
    <property type="match status" value="1"/>
</dbReference>
<dbReference type="SMART" id="SM00283">
    <property type="entry name" value="MA"/>
    <property type="match status" value="1"/>
</dbReference>
<dbReference type="GO" id="GO:0007165">
    <property type="term" value="P:signal transduction"/>
    <property type="evidence" value="ECO:0007669"/>
    <property type="project" value="UniProtKB-KW"/>
</dbReference>
<keyword evidence="9" id="KW-1185">Reference proteome</keyword>
<organism evidence="8 9">
    <name type="scientific">Pseudoalteromonas tunicata D2</name>
    <dbReference type="NCBI Taxonomy" id="87626"/>
    <lineage>
        <taxon>Bacteria</taxon>
        <taxon>Pseudomonadati</taxon>
        <taxon>Pseudomonadota</taxon>
        <taxon>Gammaproteobacteria</taxon>
        <taxon>Alteromonadales</taxon>
        <taxon>Pseudoalteromonadaceae</taxon>
        <taxon>Pseudoalteromonas</taxon>
    </lineage>
</organism>
<reference evidence="8 9" key="1">
    <citation type="submission" date="2006-02" db="EMBL/GenBank/DDBJ databases">
        <authorList>
            <person name="Moran M.A."/>
            <person name="Kjelleberg S."/>
            <person name="Egan S."/>
            <person name="Saunders N."/>
            <person name="Thomas T."/>
            <person name="Ferriera S."/>
            <person name="Johnson J."/>
            <person name="Kravitz S."/>
            <person name="Halpern A."/>
            <person name="Remington K."/>
            <person name="Beeson K."/>
            <person name="Tran B."/>
            <person name="Rogers Y.-H."/>
            <person name="Friedman R."/>
            <person name="Venter J.C."/>
        </authorList>
    </citation>
    <scope>NUCLEOTIDE SEQUENCE [LARGE SCALE GENOMIC DNA]</scope>
    <source>
        <strain evidence="8 9">D2</strain>
    </source>
</reference>
<evidence type="ECO:0000256" key="4">
    <source>
        <dbReference type="PROSITE-ProRule" id="PRU00284"/>
    </source>
</evidence>
<proteinExistence type="inferred from homology"/>
<dbReference type="InterPro" id="IPR004089">
    <property type="entry name" value="MCPsignal_dom"/>
</dbReference>
<dbReference type="PROSITE" id="PS50111">
    <property type="entry name" value="CHEMOTAXIS_TRANSDUC_2"/>
    <property type="match status" value="1"/>
</dbReference>
<dbReference type="Pfam" id="PF00015">
    <property type="entry name" value="MCPsignal"/>
    <property type="match status" value="1"/>
</dbReference>
<dbReference type="PANTHER" id="PTHR32089:SF112">
    <property type="entry name" value="LYSOZYME-LIKE PROTEIN-RELATED"/>
    <property type="match status" value="1"/>
</dbReference>
<dbReference type="Gene3D" id="1.10.287.950">
    <property type="entry name" value="Methyl-accepting chemotaxis protein"/>
    <property type="match status" value="1"/>
</dbReference>
<dbReference type="CDD" id="cd06225">
    <property type="entry name" value="HAMP"/>
    <property type="match status" value="1"/>
</dbReference>
<dbReference type="GO" id="GO:0006935">
    <property type="term" value="P:chemotaxis"/>
    <property type="evidence" value="ECO:0007669"/>
    <property type="project" value="InterPro"/>
</dbReference>
<evidence type="ECO:0000259" key="6">
    <source>
        <dbReference type="PROSITE" id="PS50111"/>
    </source>
</evidence>
<evidence type="ECO:0000259" key="7">
    <source>
        <dbReference type="PROSITE" id="PS50885"/>
    </source>
</evidence>
<keyword evidence="5" id="KW-0812">Transmembrane</keyword>
<dbReference type="FunFam" id="1.10.287.950:FF:000001">
    <property type="entry name" value="Methyl-accepting chemotaxis sensory transducer"/>
    <property type="match status" value="1"/>
</dbReference>
<dbReference type="Proteomes" id="UP000006201">
    <property type="component" value="Unassembled WGS sequence"/>
</dbReference>
<dbReference type="InterPro" id="IPR004090">
    <property type="entry name" value="Chemotax_Me-accpt_rcpt"/>
</dbReference>
<keyword evidence="2 4" id="KW-0807">Transducer</keyword>
<keyword evidence="5" id="KW-1133">Transmembrane helix</keyword>
<evidence type="ECO:0000256" key="3">
    <source>
        <dbReference type="ARBA" id="ARBA00029447"/>
    </source>
</evidence>
<sequence length="619" mass="67954">MFNSLTIKRKLQVLAVIALASLLALSLLNFHIANQKQVLANAKVELVHIQNAVSDTLRVEVAFLAEPDKTHLNQMKDIIDRSLKASEALQNSVKKLDFKSTKLQLVDNAFHDYFASFNQIHQTMDQYGFDQNQGIRGQLRSKVHELEAWLDKNQDDKALILLLQIRRSEKDFIIRGDNKYVDKVADGVKKLRSHLATQGANQLYILDQYLVAFNQAADKYNQLGYKNNTTGLKSELNRAQQTLDTALESLVAELEILQGEVYGNAQTMQWSLSIAMAIFMIVFLMVIIRSITYSIDSAIDDIAKVTATGDLRLTIRKHSNDEIGQLAHSVNELLVKFLSVIRSIHSAVDIVNTESTRVAVSVDQSGQQLVQQKMEVETVASAVTEMGAVAHDIAINAENTAKRVNAVSNNAKSGQVQVQTTISQMTQLSNQLVESAKQVYLLQDKSNAISAVMTVIKGIAEQTNLLALNAAIEAARAGEQGRGFAVVADEVRSLAVKTQESTSEITEIINQLQSSTSAIVGSIDQCKQQGLATAEQTQLAGAAFADIIADISEISEMTSTIAVAVEQQSTVAQEINQNIVRISDYADELANNSQQNAHASSQVSEQAHQLDEATSWFKS</sequence>
<evidence type="ECO:0000313" key="8">
    <source>
        <dbReference type="EMBL" id="EAR26389.1"/>
    </source>
</evidence>
<accession>A4CFV2</accession>
<dbReference type="AlphaFoldDB" id="A4CFV2"/>
<comment type="caution">
    <text evidence="8">The sequence shown here is derived from an EMBL/GenBank/DDBJ whole genome shotgun (WGS) entry which is preliminary data.</text>
</comment>
<protein>
    <submittedName>
        <fullName evidence="8">Methyl-accepting chemotaxis protein (CHASE3,HAMP,MCP domains)</fullName>
    </submittedName>
</protein>
<dbReference type="PROSITE" id="PS50885">
    <property type="entry name" value="HAMP"/>
    <property type="match status" value="1"/>
</dbReference>
<dbReference type="STRING" id="87626.PTD2_00167"/>
<dbReference type="SMART" id="SM01358">
    <property type="entry name" value="HBM"/>
    <property type="match status" value="1"/>
</dbReference>
<keyword evidence="5" id="KW-0472">Membrane</keyword>
<dbReference type="HOGENOM" id="CLU_000445_107_27_6"/>
<dbReference type="eggNOG" id="COG0840">
    <property type="taxonomic scope" value="Bacteria"/>
</dbReference>
<comment type="subcellular location">
    <subcellularLocation>
        <location evidence="1">Membrane</location>
    </subcellularLocation>
</comment>
<dbReference type="GO" id="GO:0004888">
    <property type="term" value="F:transmembrane signaling receptor activity"/>
    <property type="evidence" value="ECO:0007669"/>
    <property type="project" value="InterPro"/>
</dbReference>
<dbReference type="InterPro" id="IPR003660">
    <property type="entry name" value="HAMP_dom"/>
</dbReference>
<feature type="domain" description="HAMP" evidence="7">
    <location>
        <begin position="289"/>
        <end position="342"/>
    </location>
</feature>
<dbReference type="GO" id="GO:0016020">
    <property type="term" value="C:membrane"/>
    <property type="evidence" value="ECO:0007669"/>
    <property type="project" value="UniProtKB-SubCell"/>
</dbReference>
<dbReference type="PANTHER" id="PTHR32089">
    <property type="entry name" value="METHYL-ACCEPTING CHEMOTAXIS PROTEIN MCPB"/>
    <property type="match status" value="1"/>
</dbReference>
<dbReference type="PRINTS" id="PR00260">
    <property type="entry name" value="CHEMTRNSDUCR"/>
</dbReference>
<evidence type="ECO:0000256" key="1">
    <source>
        <dbReference type="ARBA" id="ARBA00004370"/>
    </source>
</evidence>
<evidence type="ECO:0000256" key="2">
    <source>
        <dbReference type="ARBA" id="ARBA00023224"/>
    </source>
</evidence>
<dbReference type="SUPFAM" id="SSF58104">
    <property type="entry name" value="Methyl-accepting chemotaxis protein (MCP) signaling domain"/>
    <property type="match status" value="1"/>
</dbReference>
<name>A4CFV2_9GAMM</name>
<comment type="similarity">
    <text evidence="3">Belongs to the methyl-accepting chemotaxis (MCP) protein family.</text>
</comment>
<feature type="domain" description="Methyl-accepting transducer" evidence="6">
    <location>
        <begin position="347"/>
        <end position="583"/>
    </location>
</feature>
<dbReference type="RefSeq" id="WP_009840772.1">
    <property type="nucleotide sequence ID" value="NZ_CH959303.1"/>
</dbReference>
<dbReference type="OrthoDB" id="8724845at2"/>
<gene>
    <name evidence="8" type="ORF">PTD2_00167</name>
</gene>
<evidence type="ECO:0000313" key="9">
    <source>
        <dbReference type="Proteomes" id="UP000006201"/>
    </source>
</evidence>
<dbReference type="Pfam" id="PF00672">
    <property type="entry name" value="HAMP"/>
    <property type="match status" value="1"/>
</dbReference>
<dbReference type="InterPro" id="IPR032255">
    <property type="entry name" value="HBM"/>
</dbReference>
<feature type="transmembrane region" description="Helical" evidence="5">
    <location>
        <begin position="270"/>
        <end position="288"/>
    </location>
</feature>